<reference evidence="3 4" key="1">
    <citation type="submission" date="2019-03" db="EMBL/GenBank/DDBJ databases">
        <title>Genome Sequencing and Assembly of Various Microbes Isolated from Partially Reclaimed Soil and Acid Mine Drainage (AMD) Site.</title>
        <authorList>
            <person name="Steinbock B."/>
            <person name="Bechtold R."/>
            <person name="Sevigny J.L."/>
            <person name="Thomas D."/>
            <person name="Cuthill L.R."/>
            <person name="Aveiro Johannsen E.J."/>
            <person name="Thomas K."/>
            <person name="Ghosh A."/>
        </authorList>
    </citation>
    <scope>NUCLEOTIDE SEQUENCE [LARGE SCALE GENOMIC DNA]</scope>
    <source>
        <strain evidence="3 4">S-A3</strain>
    </source>
</reference>
<dbReference type="RefSeq" id="WP_133408788.1">
    <property type="nucleotide sequence ID" value="NZ_SMZT01000001.1"/>
</dbReference>
<accession>A0A4R5YN33</accession>
<sequence length="160" mass="17940">MGQSSASGWSTRWWDVTIWGTILLTVLIHAVLHGWTDEHTVAAVAMGAWVALNLIWIHRNRSRRQRAAAESTSPTATDQQATTSSTTGVHGRQRAVPRGWIALVFLAAMVVFILRTDNLMAPTTALGVWIAFAWIERLQRRDPLERRPPDPSLHDATRRN</sequence>
<keyword evidence="2" id="KW-0812">Transmembrane</keyword>
<protein>
    <submittedName>
        <fullName evidence="3">Uncharacterized protein</fullName>
    </submittedName>
</protein>
<evidence type="ECO:0000256" key="1">
    <source>
        <dbReference type="SAM" id="MobiDB-lite"/>
    </source>
</evidence>
<name>A0A4R5YN33_KOCRO</name>
<feature type="region of interest" description="Disordered" evidence="1">
    <location>
        <begin position="66"/>
        <end position="91"/>
    </location>
</feature>
<dbReference type="Proteomes" id="UP000295163">
    <property type="component" value="Unassembled WGS sequence"/>
</dbReference>
<feature type="transmembrane region" description="Helical" evidence="2">
    <location>
        <begin position="39"/>
        <end position="57"/>
    </location>
</feature>
<feature type="transmembrane region" description="Helical" evidence="2">
    <location>
        <begin position="120"/>
        <end position="138"/>
    </location>
</feature>
<dbReference type="AlphaFoldDB" id="A0A4R5YN33"/>
<comment type="caution">
    <text evidence="3">The sequence shown here is derived from an EMBL/GenBank/DDBJ whole genome shotgun (WGS) entry which is preliminary data.</text>
</comment>
<dbReference type="GeneID" id="64345840"/>
<proteinExistence type="predicted"/>
<feature type="transmembrane region" description="Helical" evidence="2">
    <location>
        <begin position="12"/>
        <end position="33"/>
    </location>
</feature>
<keyword evidence="2" id="KW-1133">Transmembrane helix</keyword>
<gene>
    <name evidence="3" type="ORF">E2R59_00340</name>
</gene>
<organism evidence="3 4">
    <name type="scientific">Kocuria rosea</name>
    <name type="common">Deinococcus erythromyxa</name>
    <name type="synonym">Micrococcus rubens</name>
    <dbReference type="NCBI Taxonomy" id="1275"/>
    <lineage>
        <taxon>Bacteria</taxon>
        <taxon>Bacillati</taxon>
        <taxon>Actinomycetota</taxon>
        <taxon>Actinomycetes</taxon>
        <taxon>Micrococcales</taxon>
        <taxon>Micrococcaceae</taxon>
        <taxon>Kocuria</taxon>
    </lineage>
</organism>
<evidence type="ECO:0000313" key="4">
    <source>
        <dbReference type="Proteomes" id="UP000295163"/>
    </source>
</evidence>
<keyword evidence="2" id="KW-0472">Membrane</keyword>
<feature type="compositionally biased region" description="Low complexity" evidence="1">
    <location>
        <begin position="71"/>
        <end position="87"/>
    </location>
</feature>
<evidence type="ECO:0000256" key="2">
    <source>
        <dbReference type="SAM" id="Phobius"/>
    </source>
</evidence>
<dbReference type="EMBL" id="SMZT01000001">
    <property type="protein sequence ID" value="TDL46509.1"/>
    <property type="molecule type" value="Genomic_DNA"/>
</dbReference>
<evidence type="ECO:0000313" key="3">
    <source>
        <dbReference type="EMBL" id="TDL46509.1"/>
    </source>
</evidence>
<feature type="transmembrane region" description="Helical" evidence="2">
    <location>
        <begin position="95"/>
        <end position="114"/>
    </location>
</feature>